<organismHost>
    <name type="scientific">Mamestra configurata</name>
    <name type="common">bertha armyworm</name>
    <dbReference type="NCBI Taxonomy" id="174822"/>
</organismHost>
<sequence length="156" mass="18378">MRSMSISSHSHLVIMQSTDNNDSTVTKLTDVLFKKIATILYEKINEMQLRELPEITRQNNLSMHAFNMWRGTFIHRTSVVAKEIRSLITNYKHDKKYKAWLLESYARNETEEFDKLVECAVNDVMPQVNFANDMTWRRVLRANIDKHVHQDSCNCN</sequence>
<evidence type="ECO:0000313" key="1">
    <source>
        <dbReference type="EMBL" id="QEE80007.1"/>
    </source>
</evidence>
<dbReference type="EMBL" id="MK409385">
    <property type="protein sequence ID" value="QEE80007.1"/>
    <property type="molecule type" value="Genomic_DNA"/>
</dbReference>
<accession>A0A5B9G7C2</accession>
<reference evidence="1" key="1">
    <citation type="submission" date="2019-01" db="EMBL/GenBank/DDBJ databases">
        <title>Genomics of alphabaculovirus isolates infecting Mamestra species from North America and Eurasia.</title>
        <authorList>
            <person name="Erlandson M.A."/>
            <person name="Baldwin D."/>
            <person name="Theilmann D.A."/>
        </authorList>
    </citation>
    <scope>NUCLEOTIDE SEQUENCE</scope>
    <source>
        <strain evidence="1">AB260</strain>
    </source>
</reference>
<name>A0A5B9G7C2_NPVMC</name>
<proteinExistence type="predicted"/>
<protein>
    <submittedName>
        <fullName evidence="1">Maco-A 120</fullName>
    </submittedName>
</protein>
<organism evidence="1">
    <name type="scientific">Mamestra configurata nucleopolyhedrovirus</name>
    <name type="common">MacoNPV</name>
    <dbReference type="NCBI Taxonomy" id="207830"/>
    <lineage>
        <taxon>Viruses</taxon>
        <taxon>Viruses incertae sedis</taxon>
        <taxon>Naldaviricetes</taxon>
        <taxon>Lefavirales</taxon>
        <taxon>Baculoviridae</taxon>
        <taxon>Alphabaculovirus</taxon>
        <taxon>Alphabaculovirus maconfiguratae</taxon>
    </lineage>
</organism>